<dbReference type="EMBL" id="JAQQPM010000008">
    <property type="protein sequence ID" value="KAK2074868.1"/>
    <property type="molecule type" value="Genomic_DNA"/>
</dbReference>
<keyword evidence="3" id="KW-1185">Reference proteome</keyword>
<gene>
    <name evidence="2" type="ORF">P8C59_009040</name>
</gene>
<keyword evidence="1" id="KW-1133">Transmembrane helix</keyword>
<evidence type="ECO:0000256" key="1">
    <source>
        <dbReference type="SAM" id="Phobius"/>
    </source>
</evidence>
<organism evidence="2 3">
    <name type="scientific">Phyllachora maydis</name>
    <dbReference type="NCBI Taxonomy" id="1825666"/>
    <lineage>
        <taxon>Eukaryota</taxon>
        <taxon>Fungi</taxon>
        <taxon>Dikarya</taxon>
        <taxon>Ascomycota</taxon>
        <taxon>Pezizomycotina</taxon>
        <taxon>Sordariomycetes</taxon>
        <taxon>Sordariomycetidae</taxon>
        <taxon>Phyllachorales</taxon>
        <taxon>Phyllachoraceae</taxon>
        <taxon>Phyllachora</taxon>
    </lineage>
</organism>
<evidence type="ECO:0000313" key="2">
    <source>
        <dbReference type="EMBL" id="KAK2074868.1"/>
    </source>
</evidence>
<feature type="transmembrane region" description="Helical" evidence="1">
    <location>
        <begin position="138"/>
        <end position="163"/>
    </location>
</feature>
<dbReference type="AlphaFoldDB" id="A0AAD9MJ84"/>
<protein>
    <recommendedName>
        <fullName evidence="4">Fucose-specific lectin</fullName>
    </recommendedName>
</protein>
<keyword evidence="1" id="KW-0472">Membrane</keyword>
<evidence type="ECO:0008006" key="4">
    <source>
        <dbReference type="Google" id="ProtNLM"/>
    </source>
</evidence>
<sequence length="518" mass="54171">MLSAQGHSDLEVANARGGDLEVAWDGPGGGTRPFLHRLSISRFGSRSHFADASRSRLRGGGGGHGVAGVGVGASPGGVAYSPYETDVTSTSPVLTYATGRPGMMDRPSLDEKGAAMAQWSVSQGSERRYTPLRLTRPVCLAVLLGGAVFLLGILATVVSVVMLSRHTAGADGPTRTPSLSGLAAANFTDPTGVDRKIVVYQDASAALMASTYDGVSNQWTAINITASVMNASRVAGLDVKPGSPLAVISNGYEICVYYLSSLNRVSEVWSPAEDVWKTGTLGGTLNLAASPKSRLAAVWQMCGDVLGCPDSLLVFYEDIYGLIQGANQTSHNGSSIWQAIPAAISPVATVPGSGLSANAFTDVMAARITGPATTALRVYRFVGTSLYELINGPLTRFGWEIGNRGAVLATGIPMDTPPQIASLTYDPGTEGWTCNMVLYLTANGTIMGHQWNHTAWTVRQVGLGGGPPGSANFTSFAVTQGLRMYGIAGGAIHEYQFSKSSPFNWLYVTTIKVPGGIL</sequence>
<name>A0AAD9MJ84_9PEZI</name>
<dbReference type="Gene3D" id="2.120.10.70">
    <property type="entry name" value="Fucose-specific lectin"/>
    <property type="match status" value="1"/>
</dbReference>
<comment type="caution">
    <text evidence="2">The sequence shown here is derived from an EMBL/GenBank/DDBJ whole genome shotgun (WGS) entry which is preliminary data.</text>
</comment>
<proteinExistence type="predicted"/>
<reference evidence="2" key="1">
    <citation type="journal article" date="2023" name="Mol. Plant Microbe Interact.">
        <title>Elucidating the Obligate Nature and Biological Capacity of an Invasive Fungal Corn Pathogen.</title>
        <authorList>
            <person name="MacCready J.S."/>
            <person name="Roggenkamp E.M."/>
            <person name="Gdanetz K."/>
            <person name="Chilvers M.I."/>
        </authorList>
    </citation>
    <scope>NUCLEOTIDE SEQUENCE</scope>
    <source>
        <strain evidence="2">PM02</strain>
    </source>
</reference>
<dbReference type="SUPFAM" id="SSF89372">
    <property type="entry name" value="Fucose-specific lectin"/>
    <property type="match status" value="1"/>
</dbReference>
<keyword evidence="1" id="KW-0812">Transmembrane</keyword>
<dbReference type="Proteomes" id="UP001217918">
    <property type="component" value="Unassembled WGS sequence"/>
</dbReference>
<accession>A0AAD9MJ84</accession>
<evidence type="ECO:0000313" key="3">
    <source>
        <dbReference type="Proteomes" id="UP001217918"/>
    </source>
</evidence>